<name>A0A8D9ATY7_9HEMI</name>
<dbReference type="AlphaFoldDB" id="A0A8D9ATY7"/>
<accession>A0A8D9ATY7</accession>
<sequence length="106" mass="12001">MTVNNAEDPSKPGVQEDVSVMKLVLTMCDQLKDVKALVENQTGTLGKKFTEEIARLNEHIDSKLTPLVQEIKELAEKLKKFEGKVYDLKKKKKHLCRCTVELCEIG</sequence>
<protein>
    <submittedName>
        <fullName evidence="1">Uncharacterized protein</fullName>
    </submittedName>
</protein>
<proteinExistence type="predicted"/>
<evidence type="ECO:0000313" key="1">
    <source>
        <dbReference type="EMBL" id="CAG6771204.1"/>
    </source>
</evidence>
<organism evidence="1">
    <name type="scientific">Cacopsylla melanoneura</name>
    <dbReference type="NCBI Taxonomy" id="428564"/>
    <lineage>
        <taxon>Eukaryota</taxon>
        <taxon>Metazoa</taxon>
        <taxon>Ecdysozoa</taxon>
        <taxon>Arthropoda</taxon>
        <taxon>Hexapoda</taxon>
        <taxon>Insecta</taxon>
        <taxon>Pterygota</taxon>
        <taxon>Neoptera</taxon>
        <taxon>Paraneoptera</taxon>
        <taxon>Hemiptera</taxon>
        <taxon>Sternorrhyncha</taxon>
        <taxon>Psylloidea</taxon>
        <taxon>Psyllidae</taxon>
        <taxon>Psyllinae</taxon>
        <taxon>Cacopsylla</taxon>
    </lineage>
</organism>
<dbReference type="EMBL" id="HBUF01584083">
    <property type="protein sequence ID" value="CAG6771204.1"/>
    <property type="molecule type" value="Transcribed_RNA"/>
</dbReference>
<reference evidence="1" key="1">
    <citation type="submission" date="2021-05" db="EMBL/GenBank/DDBJ databases">
        <authorList>
            <person name="Alioto T."/>
            <person name="Alioto T."/>
            <person name="Gomez Garrido J."/>
        </authorList>
    </citation>
    <scope>NUCLEOTIDE SEQUENCE</scope>
</reference>